<name>X0YWF8_9ZZZZ</name>
<accession>X0YWF8</accession>
<protein>
    <submittedName>
        <fullName evidence="1">Uncharacterized protein</fullName>
    </submittedName>
</protein>
<proteinExistence type="predicted"/>
<sequence length="73" mass="8618">YKTRLPMRYELKNKVVVFEEYKTINGLGKFPFLIVTRLNNEVVAITRITDVEKQVSIPRNFFSVPKQEIETLD</sequence>
<evidence type="ECO:0000313" key="1">
    <source>
        <dbReference type="EMBL" id="GAG60525.1"/>
    </source>
</evidence>
<dbReference type="AlphaFoldDB" id="X0YWF8"/>
<comment type="caution">
    <text evidence="1">The sequence shown here is derived from an EMBL/GenBank/DDBJ whole genome shotgun (WGS) entry which is preliminary data.</text>
</comment>
<feature type="non-terminal residue" evidence="1">
    <location>
        <position position="1"/>
    </location>
</feature>
<gene>
    <name evidence="1" type="ORF">S01H4_12108</name>
</gene>
<dbReference type="EMBL" id="BART01005072">
    <property type="protein sequence ID" value="GAG60525.1"/>
    <property type="molecule type" value="Genomic_DNA"/>
</dbReference>
<organism evidence="1">
    <name type="scientific">marine sediment metagenome</name>
    <dbReference type="NCBI Taxonomy" id="412755"/>
    <lineage>
        <taxon>unclassified sequences</taxon>
        <taxon>metagenomes</taxon>
        <taxon>ecological metagenomes</taxon>
    </lineage>
</organism>
<reference evidence="1" key="1">
    <citation type="journal article" date="2014" name="Front. Microbiol.">
        <title>High frequency of phylogenetically diverse reductive dehalogenase-homologous genes in deep subseafloor sedimentary metagenomes.</title>
        <authorList>
            <person name="Kawai M."/>
            <person name="Futagami T."/>
            <person name="Toyoda A."/>
            <person name="Takaki Y."/>
            <person name="Nishi S."/>
            <person name="Hori S."/>
            <person name="Arai W."/>
            <person name="Tsubouchi T."/>
            <person name="Morono Y."/>
            <person name="Uchiyama I."/>
            <person name="Ito T."/>
            <person name="Fujiyama A."/>
            <person name="Inagaki F."/>
            <person name="Takami H."/>
        </authorList>
    </citation>
    <scope>NUCLEOTIDE SEQUENCE</scope>
    <source>
        <strain evidence="1">Expedition CK06-06</strain>
    </source>
</reference>